<feature type="compositionally biased region" description="Polar residues" evidence="1">
    <location>
        <begin position="60"/>
        <end position="85"/>
    </location>
</feature>
<accession>A0A0M3JKP4</accession>
<reference evidence="4" key="1">
    <citation type="submission" date="2017-02" db="UniProtKB">
        <authorList>
            <consortium name="WormBaseParasite"/>
        </authorList>
    </citation>
    <scope>IDENTIFICATION</scope>
</reference>
<feature type="compositionally biased region" description="Polar residues" evidence="1">
    <location>
        <begin position="1"/>
        <end position="17"/>
    </location>
</feature>
<dbReference type="AlphaFoldDB" id="A0A0M3JKP4"/>
<sequence length="91" mass="9527">MELQQQHGYTAAVSMQTSSSAHAHAHAHIVHAKQQQRTLPVMSFGNKLVTVKVERESANNPMIGTANATATAQNPSNSGAATPNAATVPPQ</sequence>
<gene>
    <name evidence="2" type="ORF">ASIM_LOCUS7974</name>
</gene>
<evidence type="ECO:0000313" key="2">
    <source>
        <dbReference type="EMBL" id="VDK30493.1"/>
    </source>
</evidence>
<dbReference type="Proteomes" id="UP000267096">
    <property type="component" value="Unassembled WGS sequence"/>
</dbReference>
<reference evidence="2 3" key="2">
    <citation type="submission" date="2018-11" db="EMBL/GenBank/DDBJ databases">
        <authorList>
            <consortium name="Pathogen Informatics"/>
        </authorList>
    </citation>
    <scope>NUCLEOTIDE SEQUENCE [LARGE SCALE GENOMIC DNA]</scope>
</reference>
<name>A0A0M3JKP4_ANISI</name>
<protein>
    <submittedName>
        <fullName evidence="4">Silver-binding protein</fullName>
    </submittedName>
</protein>
<evidence type="ECO:0000256" key="1">
    <source>
        <dbReference type="SAM" id="MobiDB-lite"/>
    </source>
</evidence>
<organism evidence="4">
    <name type="scientific">Anisakis simplex</name>
    <name type="common">Herring worm</name>
    <dbReference type="NCBI Taxonomy" id="6269"/>
    <lineage>
        <taxon>Eukaryota</taxon>
        <taxon>Metazoa</taxon>
        <taxon>Ecdysozoa</taxon>
        <taxon>Nematoda</taxon>
        <taxon>Chromadorea</taxon>
        <taxon>Rhabditida</taxon>
        <taxon>Spirurina</taxon>
        <taxon>Ascaridomorpha</taxon>
        <taxon>Ascaridoidea</taxon>
        <taxon>Anisakidae</taxon>
        <taxon>Anisakis</taxon>
        <taxon>Anisakis simplex complex</taxon>
    </lineage>
</organism>
<evidence type="ECO:0000313" key="3">
    <source>
        <dbReference type="Proteomes" id="UP000267096"/>
    </source>
</evidence>
<evidence type="ECO:0000313" key="4">
    <source>
        <dbReference type="WBParaSite" id="ASIM_0000822001-mRNA-1"/>
    </source>
</evidence>
<keyword evidence="3" id="KW-1185">Reference proteome</keyword>
<dbReference type="WBParaSite" id="ASIM_0000822001-mRNA-1">
    <property type="protein sequence ID" value="ASIM_0000822001-mRNA-1"/>
    <property type="gene ID" value="ASIM_0000822001"/>
</dbReference>
<proteinExistence type="predicted"/>
<feature type="region of interest" description="Disordered" evidence="1">
    <location>
        <begin position="60"/>
        <end position="91"/>
    </location>
</feature>
<dbReference type="EMBL" id="UYRR01020509">
    <property type="protein sequence ID" value="VDK30493.1"/>
    <property type="molecule type" value="Genomic_DNA"/>
</dbReference>
<feature type="region of interest" description="Disordered" evidence="1">
    <location>
        <begin position="1"/>
        <end position="36"/>
    </location>
</feature>